<dbReference type="EMBL" id="AP022213">
    <property type="protein sequence ID" value="BBT14650.1"/>
    <property type="molecule type" value="Genomic_DNA"/>
</dbReference>
<dbReference type="SMART" id="SM00471">
    <property type="entry name" value="HDc"/>
    <property type="match status" value="1"/>
</dbReference>
<dbReference type="FunFam" id="3.40.50.2300:FF:000328">
    <property type="entry name" value="Two-component system response regulator"/>
    <property type="match status" value="1"/>
</dbReference>
<keyword evidence="2" id="KW-0973">c-di-GMP</keyword>
<sequence length="403" mass="44672">MTGMLDRPEREVVLVVDDTPDNLELMSELLMDRYRVKVAGNGEKALRIAGGRQPPDLILLDVMMPQMDGYEVCARLKADPATRDIPVVFLTARGEAADEQRGFDLGAVDYITKPISPPIVLARIQAQLQLKANADFLRDKSEYLELEVRRRTREISHLHEATIEALANLADLRDNPAGNHLVRIELYMRLLGNALARQQPALADELTPDKVALMAKSAQLHDIGKVALPDRVLLNPGALEGDDLRLMQSHTRLGREALERADRRLAGGEGEGFLCYARQIIQSHHERWDGDGYPDGLRGEQIPLAARLMAVADHYDELTAPHPYRPRVGGDEAIQRISAASGSHFDPLVVMAFLEVADGFARIAERYGDDEAALEGELQRLENSLAETIELTLPEEQTPPVDA</sequence>
<feature type="modified residue" description="4-aspartylphosphate" evidence="5">
    <location>
        <position position="61"/>
    </location>
</feature>
<evidence type="ECO:0000256" key="4">
    <source>
        <dbReference type="ARBA" id="ARBA00051065"/>
    </source>
</evidence>
<dbReference type="EMBL" id="JAWJUL010000148">
    <property type="protein sequence ID" value="MDV3442957.1"/>
    <property type="molecule type" value="Genomic_DNA"/>
</dbReference>
<dbReference type="GO" id="GO:0008081">
    <property type="term" value="F:phosphoric diester hydrolase activity"/>
    <property type="evidence" value="ECO:0007669"/>
    <property type="project" value="UniProtKB-ARBA"/>
</dbReference>
<evidence type="ECO:0000256" key="6">
    <source>
        <dbReference type="SAM" id="Coils"/>
    </source>
</evidence>
<dbReference type="AlphaFoldDB" id="A0A1I0UU03"/>
<dbReference type="RefSeq" id="WP_074973785.1">
    <property type="nucleotide sequence ID" value="NZ_AP022213.1"/>
</dbReference>
<dbReference type="PANTHER" id="PTHR45228:SF5">
    <property type="entry name" value="CYCLIC DI-GMP PHOSPHODIESTERASE VC_1348-RELATED"/>
    <property type="match status" value="1"/>
</dbReference>
<dbReference type="CDD" id="cd00077">
    <property type="entry name" value="HDc"/>
    <property type="match status" value="1"/>
</dbReference>
<keyword evidence="3" id="KW-0378">Hydrolase</keyword>
<dbReference type="Proteomes" id="UP001273935">
    <property type="component" value="Unassembled WGS sequence"/>
</dbReference>
<evidence type="ECO:0000313" key="10">
    <source>
        <dbReference type="EMBL" id="MDV3442957.1"/>
    </source>
</evidence>
<dbReference type="InterPro" id="IPR003607">
    <property type="entry name" value="HD/PDEase_dom"/>
</dbReference>
<reference evidence="9 11" key="1">
    <citation type="submission" date="2019-12" db="EMBL/GenBank/DDBJ databases">
        <title>complete genome sequences of Pseudomonas otitidis str. WP8-S17-CRE-03 isolated from wastewater treatment plant effluent.</title>
        <authorList>
            <person name="Sekizuka T."/>
            <person name="Itokawa K."/>
            <person name="Yatsu K."/>
            <person name="Inamine Y."/>
            <person name="Kuroda M."/>
        </authorList>
    </citation>
    <scope>NUCLEOTIDE SEQUENCE [LARGE SCALE GENOMIC DNA]</scope>
    <source>
        <strain evidence="9 11">WP8-S17-CRE-03</strain>
    </source>
</reference>
<dbReference type="InterPro" id="IPR052020">
    <property type="entry name" value="Cyclic_di-GMP/3'3'-cGAMP_PDE"/>
</dbReference>
<dbReference type="Gene3D" id="3.40.50.2300">
    <property type="match status" value="1"/>
</dbReference>
<evidence type="ECO:0000256" key="2">
    <source>
        <dbReference type="ARBA" id="ARBA00022636"/>
    </source>
</evidence>
<evidence type="ECO:0000313" key="9">
    <source>
        <dbReference type="EMBL" id="BBT14650.1"/>
    </source>
</evidence>
<dbReference type="SMART" id="SM00448">
    <property type="entry name" value="REC"/>
    <property type="match status" value="1"/>
</dbReference>
<dbReference type="Proteomes" id="UP000515591">
    <property type="component" value="Chromosome"/>
</dbReference>
<evidence type="ECO:0000313" key="11">
    <source>
        <dbReference type="Proteomes" id="UP000515591"/>
    </source>
</evidence>
<feature type="coiled-coil region" evidence="6">
    <location>
        <begin position="364"/>
        <end position="391"/>
    </location>
</feature>
<protein>
    <submittedName>
        <fullName evidence="9">Two-component system response regulator</fullName>
    </submittedName>
</protein>
<keyword evidence="1 5" id="KW-0597">Phosphoprotein</keyword>
<keyword evidence="12" id="KW-1185">Reference proteome</keyword>
<evidence type="ECO:0000259" key="7">
    <source>
        <dbReference type="PROSITE" id="PS50110"/>
    </source>
</evidence>
<gene>
    <name evidence="10" type="ORF">R0G64_26435</name>
    <name evidence="9" type="ORF">WP8S17C03_06990</name>
</gene>
<organism evidence="9 11">
    <name type="scientific">Metapseudomonas otitidis</name>
    <dbReference type="NCBI Taxonomy" id="319939"/>
    <lineage>
        <taxon>Bacteria</taxon>
        <taxon>Pseudomonadati</taxon>
        <taxon>Pseudomonadota</taxon>
        <taxon>Gammaproteobacteria</taxon>
        <taxon>Pseudomonadales</taxon>
        <taxon>Pseudomonadaceae</taxon>
        <taxon>Metapseudomonas</taxon>
    </lineage>
</organism>
<evidence type="ECO:0000256" key="1">
    <source>
        <dbReference type="ARBA" id="ARBA00022553"/>
    </source>
</evidence>
<dbReference type="PROSITE" id="PS51832">
    <property type="entry name" value="HD_GYP"/>
    <property type="match status" value="1"/>
</dbReference>
<feature type="domain" description="HD-GYP" evidence="8">
    <location>
        <begin position="155"/>
        <end position="369"/>
    </location>
</feature>
<feature type="domain" description="Response regulatory" evidence="7">
    <location>
        <begin position="12"/>
        <end position="128"/>
    </location>
</feature>
<evidence type="ECO:0000256" key="5">
    <source>
        <dbReference type="PROSITE-ProRule" id="PRU00169"/>
    </source>
</evidence>
<name>A0A1I0UU03_9GAMM</name>
<comment type="catalytic activity">
    <reaction evidence="4">
        <text>3',3'-c-di-GMP + 2 H2O = 2 GMP + 2 H(+)</text>
        <dbReference type="Rhea" id="RHEA:52928"/>
        <dbReference type="ChEBI" id="CHEBI:15377"/>
        <dbReference type="ChEBI" id="CHEBI:15378"/>
        <dbReference type="ChEBI" id="CHEBI:58115"/>
        <dbReference type="ChEBI" id="CHEBI:58805"/>
    </reaction>
</comment>
<proteinExistence type="predicted"/>
<reference evidence="10 12" key="2">
    <citation type="submission" date="2023-10" db="EMBL/GenBank/DDBJ databases">
        <title>Pseudomonas otitidis isolated from a paediatric patient with cystic fibrosis in Chile.</title>
        <authorList>
            <person name="Amsteins-Romero L."/>
            <person name="Opazo-Capurro A."/>
            <person name="Matus-Kohler M."/>
            <person name="Gonzalez-Rocha G."/>
        </authorList>
    </citation>
    <scope>NUCLEOTIDE SEQUENCE [LARGE SCALE GENOMIC DNA]</scope>
    <source>
        <strain evidence="10 12">P-714</strain>
    </source>
</reference>
<dbReference type="PANTHER" id="PTHR45228">
    <property type="entry name" value="CYCLIC DI-GMP PHOSPHODIESTERASE TM_0186-RELATED"/>
    <property type="match status" value="1"/>
</dbReference>
<dbReference type="InterPro" id="IPR001789">
    <property type="entry name" value="Sig_transdc_resp-reg_receiver"/>
</dbReference>
<dbReference type="SUPFAM" id="SSF109604">
    <property type="entry name" value="HD-domain/PDEase-like"/>
    <property type="match status" value="1"/>
</dbReference>
<dbReference type="Pfam" id="PF13487">
    <property type="entry name" value="HD_5"/>
    <property type="match status" value="1"/>
</dbReference>
<accession>A0A1I0UU03</accession>
<dbReference type="Gene3D" id="1.10.3210.10">
    <property type="entry name" value="Hypothetical protein af1432"/>
    <property type="match status" value="1"/>
</dbReference>
<evidence type="ECO:0000313" key="12">
    <source>
        <dbReference type="Proteomes" id="UP001273935"/>
    </source>
</evidence>
<dbReference type="SUPFAM" id="SSF52172">
    <property type="entry name" value="CheY-like"/>
    <property type="match status" value="1"/>
</dbReference>
<dbReference type="STRING" id="319939.SAMN05216263_12745"/>
<dbReference type="Pfam" id="PF00072">
    <property type="entry name" value="Response_reg"/>
    <property type="match status" value="1"/>
</dbReference>
<keyword evidence="6" id="KW-0175">Coiled coil</keyword>
<dbReference type="InterPro" id="IPR011006">
    <property type="entry name" value="CheY-like_superfamily"/>
</dbReference>
<dbReference type="GO" id="GO:0000160">
    <property type="term" value="P:phosphorelay signal transduction system"/>
    <property type="evidence" value="ECO:0007669"/>
    <property type="project" value="InterPro"/>
</dbReference>
<dbReference type="InterPro" id="IPR037522">
    <property type="entry name" value="HD_GYP_dom"/>
</dbReference>
<evidence type="ECO:0000259" key="8">
    <source>
        <dbReference type="PROSITE" id="PS51832"/>
    </source>
</evidence>
<evidence type="ECO:0000256" key="3">
    <source>
        <dbReference type="ARBA" id="ARBA00022801"/>
    </source>
</evidence>
<dbReference type="CDD" id="cd19920">
    <property type="entry name" value="REC_PA4781-like"/>
    <property type="match status" value="1"/>
</dbReference>
<dbReference type="PROSITE" id="PS50110">
    <property type="entry name" value="RESPONSE_REGULATORY"/>
    <property type="match status" value="1"/>
</dbReference>